<dbReference type="SUPFAM" id="SSF54117">
    <property type="entry name" value="Interleukin 8-like chemokines"/>
    <property type="match status" value="1"/>
</dbReference>
<dbReference type="InterPro" id="IPR001811">
    <property type="entry name" value="Chemokine_IL8-like_dom"/>
</dbReference>
<reference evidence="5" key="1">
    <citation type="submission" date="2025-08" db="UniProtKB">
        <authorList>
            <consortium name="RefSeq"/>
        </authorList>
    </citation>
    <scope>IDENTIFICATION</scope>
</reference>
<dbReference type="CTD" id="795785"/>
<evidence type="ECO:0000313" key="4">
    <source>
        <dbReference type="Proteomes" id="UP000504632"/>
    </source>
</evidence>
<evidence type="ECO:0000313" key="5">
    <source>
        <dbReference type="RefSeq" id="XP_030634787.1"/>
    </source>
</evidence>
<dbReference type="Pfam" id="PF00048">
    <property type="entry name" value="IL8"/>
    <property type="match status" value="1"/>
</dbReference>
<gene>
    <name evidence="5" type="primary">cxcl18b</name>
</gene>
<dbReference type="AlphaFoldDB" id="A0A6J2VRV0"/>
<dbReference type="InterPro" id="IPR001089">
    <property type="entry name" value="Chemokine_CXC"/>
</dbReference>
<sequence length="142" mass="15690">MAFALKALCLVALAAVFCQSSEAFLPGRCSCVDTIPFVPRNLMAEFSVIPPQSLCTKTNIIAKLTDGKRTCLDPESKQGKVLQQCWARCSIERSLSDPDEIAPPLLQIQMSNLQPSQRQHCHFSTSPWGLRICDYFQGAQGE</sequence>
<proteinExistence type="predicted"/>
<dbReference type="GO" id="GO:0005615">
    <property type="term" value="C:extracellular space"/>
    <property type="evidence" value="ECO:0007669"/>
    <property type="project" value="UniProtKB-KW"/>
</dbReference>
<organism evidence="4 5">
    <name type="scientific">Chanos chanos</name>
    <name type="common">Milkfish</name>
    <name type="synonym">Mugil chanos</name>
    <dbReference type="NCBI Taxonomy" id="29144"/>
    <lineage>
        <taxon>Eukaryota</taxon>
        <taxon>Metazoa</taxon>
        <taxon>Chordata</taxon>
        <taxon>Craniata</taxon>
        <taxon>Vertebrata</taxon>
        <taxon>Euteleostomi</taxon>
        <taxon>Actinopterygii</taxon>
        <taxon>Neopterygii</taxon>
        <taxon>Teleostei</taxon>
        <taxon>Ostariophysi</taxon>
        <taxon>Gonorynchiformes</taxon>
        <taxon>Chanidae</taxon>
        <taxon>Chanos</taxon>
    </lineage>
</organism>
<evidence type="ECO:0000256" key="2">
    <source>
        <dbReference type="SAM" id="SignalP"/>
    </source>
</evidence>
<protein>
    <submittedName>
        <fullName evidence="5">Chemokine (C-X-C motif) ligand 18b</fullName>
    </submittedName>
</protein>
<evidence type="ECO:0000259" key="3">
    <source>
        <dbReference type="SMART" id="SM00199"/>
    </source>
</evidence>
<feature type="signal peptide" evidence="2">
    <location>
        <begin position="1"/>
        <end position="23"/>
    </location>
</feature>
<dbReference type="GO" id="GO:0008009">
    <property type="term" value="F:chemokine activity"/>
    <property type="evidence" value="ECO:0007669"/>
    <property type="project" value="InterPro"/>
</dbReference>
<dbReference type="PRINTS" id="PR00437">
    <property type="entry name" value="SMALLCYTKCXC"/>
</dbReference>
<dbReference type="InterPro" id="IPR036048">
    <property type="entry name" value="Interleukin_8-like_sf"/>
</dbReference>
<dbReference type="GeneID" id="115815956"/>
<keyword evidence="1" id="KW-0202">Cytokine</keyword>
<feature type="domain" description="Chemokine interleukin-8-like" evidence="3">
    <location>
        <begin position="26"/>
        <end position="86"/>
    </location>
</feature>
<dbReference type="GO" id="GO:0006955">
    <property type="term" value="P:immune response"/>
    <property type="evidence" value="ECO:0007669"/>
    <property type="project" value="InterPro"/>
</dbReference>
<dbReference type="SMART" id="SM00199">
    <property type="entry name" value="SCY"/>
    <property type="match status" value="1"/>
</dbReference>
<keyword evidence="2" id="KW-0732">Signal</keyword>
<dbReference type="RefSeq" id="XP_030634787.1">
    <property type="nucleotide sequence ID" value="XM_030778927.1"/>
</dbReference>
<accession>A0A6J2VRV0</accession>
<dbReference type="InParanoid" id="A0A6J2VRV0"/>
<dbReference type="Proteomes" id="UP000504632">
    <property type="component" value="Chromosome 7"/>
</dbReference>
<evidence type="ECO:0000256" key="1">
    <source>
        <dbReference type="ARBA" id="ARBA00022514"/>
    </source>
</evidence>
<keyword evidence="4" id="KW-1185">Reference proteome</keyword>
<name>A0A6J2VRV0_CHACN</name>
<dbReference type="OrthoDB" id="9948647at2759"/>
<feature type="chain" id="PRO_5027024006" evidence="2">
    <location>
        <begin position="24"/>
        <end position="142"/>
    </location>
</feature>
<dbReference type="Gene3D" id="2.40.50.40">
    <property type="match status" value="1"/>
</dbReference>